<gene>
    <name evidence="1" type="ORF">1_161</name>
</gene>
<protein>
    <submittedName>
        <fullName evidence="1">Uncharacterized protein</fullName>
    </submittedName>
</protein>
<evidence type="ECO:0000313" key="1">
    <source>
        <dbReference type="EMBL" id="QDY51776.1"/>
    </source>
</evidence>
<dbReference type="EMBL" id="MK250085">
    <property type="protein sequence ID" value="QDY51776.1"/>
    <property type="molecule type" value="Genomic_DNA"/>
</dbReference>
<organism evidence="1">
    <name type="scientific">Mimiviridae sp. ChoanoV1</name>
    <dbReference type="NCBI Taxonomy" id="2596887"/>
    <lineage>
        <taxon>Viruses</taxon>
        <taxon>Varidnaviria</taxon>
        <taxon>Bamfordvirae</taxon>
        <taxon>Nucleocytoviricota</taxon>
        <taxon>Megaviricetes</taxon>
        <taxon>Imitervirales</taxon>
        <taxon>Schizomimiviridae</taxon>
    </lineage>
</organism>
<sequence length="165" mass="18477">MSSNRLIYDTCAYKHELTQSVGPLEYVLNPMKYENCNKCRMELGIVGGSAVSHVKGNLVDLETDLRGQTRRTTKCPTKLYQNPCPTGDINNCKPGNIHIRGDPSQTARDINTNMLHLPSCQMIRYKPIPLPTAMDFDHKNFRQSLCGNVGNNANVVNNNVVNNRN</sequence>
<proteinExistence type="predicted"/>
<accession>A0A5B8IDF7</accession>
<reference evidence="1" key="1">
    <citation type="submission" date="2018-11" db="EMBL/GenBank/DDBJ databases">
        <title>A distinct lineage of giant viruses engineers rhodopsin photosystems in predatory marine eukaryotes.</title>
        <authorList>
            <person name="Needham D.M."/>
            <person name="Yoshizawa S."/>
            <person name="Hosaka T."/>
            <person name="Poirier C."/>
            <person name="Choi C.-J."/>
            <person name="Hehenberger E."/>
            <person name="Irwin N.A.T."/>
            <person name="Wilken S."/>
            <person name="Yung C.-M."/>
            <person name="Bachy C."/>
            <person name="Kurihara R."/>
            <person name="Nakajima Y."/>
            <person name="Kojima K."/>
            <person name="Kimura-Someya T."/>
            <person name="Leonard G."/>
            <person name="Malmstrom R.R."/>
            <person name="Mende D."/>
            <person name="Olson D.K."/>
            <person name="Sudo Y."/>
            <person name="Sudek S."/>
            <person name="Richards T.A."/>
            <person name="DeLong E.F."/>
            <person name="Keeling P.J."/>
            <person name="Santoro A.E."/>
            <person name="Shirouzu M."/>
            <person name="Iwasaki W."/>
            <person name="Worden A.Z."/>
        </authorList>
    </citation>
    <scope>NUCLEOTIDE SEQUENCE</scope>
</reference>
<name>A0A5B8IDF7_9VIRU</name>